<gene>
    <name evidence="2" type="ORF">A0H81_13049</name>
</gene>
<accession>A0A1C7LR29</accession>
<dbReference type="STRING" id="5627.A0A1C7LR29"/>
<keyword evidence="3" id="KW-1185">Reference proteome</keyword>
<dbReference type="EMBL" id="LUGG01000025">
    <property type="protein sequence ID" value="OBZ67221.1"/>
    <property type="molecule type" value="Genomic_DNA"/>
</dbReference>
<organism evidence="2 3">
    <name type="scientific">Grifola frondosa</name>
    <name type="common">Maitake</name>
    <name type="synonym">Polyporus frondosus</name>
    <dbReference type="NCBI Taxonomy" id="5627"/>
    <lineage>
        <taxon>Eukaryota</taxon>
        <taxon>Fungi</taxon>
        <taxon>Dikarya</taxon>
        <taxon>Basidiomycota</taxon>
        <taxon>Agaricomycotina</taxon>
        <taxon>Agaricomycetes</taxon>
        <taxon>Polyporales</taxon>
        <taxon>Grifolaceae</taxon>
        <taxon>Grifola</taxon>
    </lineage>
</organism>
<feature type="region of interest" description="Disordered" evidence="1">
    <location>
        <begin position="28"/>
        <end position="57"/>
    </location>
</feature>
<dbReference type="OrthoDB" id="3244185at2759"/>
<evidence type="ECO:0000256" key="1">
    <source>
        <dbReference type="SAM" id="MobiDB-lite"/>
    </source>
</evidence>
<comment type="caution">
    <text evidence="2">The sequence shown here is derived from an EMBL/GenBank/DDBJ whole genome shotgun (WGS) entry which is preliminary data.</text>
</comment>
<dbReference type="AlphaFoldDB" id="A0A1C7LR29"/>
<reference evidence="2 3" key="1">
    <citation type="submission" date="2016-03" db="EMBL/GenBank/DDBJ databases">
        <title>Whole genome sequencing of Grifola frondosa 9006-11.</title>
        <authorList>
            <person name="Min B."/>
            <person name="Park H."/>
            <person name="Kim J.-G."/>
            <person name="Cho H."/>
            <person name="Oh Y.-L."/>
            <person name="Kong W.-S."/>
            <person name="Choi I.-G."/>
        </authorList>
    </citation>
    <scope>NUCLEOTIDE SEQUENCE [LARGE SCALE GENOMIC DNA]</scope>
    <source>
        <strain evidence="2 3">9006-11</strain>
    </source>
</reference>
<proteinExistence type="predicted"/>
<evidence type="ECO:0000313" key="3">
    <source>
        <dbReference type="Proteomes" id="UP000092993"/>
    </source>
</evidence>
<evidence type="ECO:0000313" key="2">
    <source>
        <dbReference type="EMBL" id="OBZ67221.1"/>
    </source>
</evidence>
<protein>
    <submittedName>
        <fullName evidence="2">Uncharacterized protein</fullName>
    </submittedName>
</protein>
<sequence length="178" mass="20052">MTTWLTRQEAVHRFSVYLQWVESLPRHSQFGDDSDNEDTSSPEHDHASPRYSIAKEPGLPNTTVLSLELNFGCSNFIPTLEDFLRTSSRNRTLPAAAEHLISRKPTQDTIRAIPSTPAQRLKKATPAHFDTVLVRQTPGDYECDSDNPLDDLCVARVRAIFQLPEAYGAQFKHPLAHV</sequence>
<dbReference type="Proteomes" id="UP000092993">
    <property type="component" value="Unassembled WGS sequence"/>
</dbReference>
<name>A0A1C7LR29_GRIFR</name>